<keyword evidence="2" id="KW-0805">Transcription regulation</keyword>
<dbReference type="SUPFAM" id="SSF46785">
    <property type="entry name" value="Winged helix' DNA-binding domain"/>
    <property type="match status" value="1"/>
</dbReference>
<evidence type="ECO:0000256" key="3">
    <source>
        <dbReference type="ARBA" id="ARBA00023125"/>
    </source>
</evidence>
<dbReference type="GO" id="GO:0003700">
    <property type="term" value="F:DNA-binding transcription factor activity"/>
    <property type="evidence" value="ECO:0007669"/>
    <property type="project" value="InterPro"/>
</dbReference>
<keyword evidence="3" id="KW-0238">DNA-binding</keyword>
<comment type="similarity">
    <text evidence="1">Belongs to the LysR transcriptional regulatory family.</text>
</comment>
<evidence type="ECO:0000256" key="1">
    <source>
        <dbReference type="ARBA" id="ARBA00009437"/>
    </source>
</evidence>
<feature type="domain" description="HTH lysR-type" evidence="5">
    <location>
        <begin position="11"/>
        <end position="66"/>
    </location>
</feature>
<dbReference type="EMBL" id="WHUV01000001">
    <property type="protein sequence ID" value="MQA52898.1"/>
    <property type="molecule type" value="Genomic_DNA"/>
</dbReference>
<dbReference type="CDD" id="cd08422">
    <property type="entry name" value="PBP2_CrgA_like"/>
    <property type="match status" value="1"/>
</dbReference>
<accession>A0A7X1PJS6</accession>
<evidence type="ECO:0000313" key="6">
    <source>
        <dbReference type="EMBL" id="MQA52898.1"/>
    </source>
</evidence>
<dbReference type="GO" id="GO:0006351">
    <property type="term" value="P:DNA-templated transcription"/>
    <property type="evidence" value="ECO:0007669"/>
    <property type="project" value="TreeGrafter"/>
</dbReference>
<dbReference type="InterPro" id="IPR005119">
    <property type="entry name" value="LysR_subst-bd"/>
</dbReference>
<keyword evidence="4" id="KW-0804">Transcription</keyword>
<dbReference type="InterPro" id="IPR000847">
    <property type="entry name" value="LysR_HTH_N"/>
</dbReference>
<dbReference type="PROSITE" id="PS50931">
    <property type="entry name" value="HTH_LYSR"/>
    <property type="match status" value="1"/>
</dbReference>
<evidence type="ECO:0000256" key="4">
    <source>
        <dbReference type="ARBA" id="ARBA00023163"/>
    </source>
</evidence>
<dbReference type="RefSeq" id="WP_083456953.1">
    <property type="nucleotide sequence ID" value="NZ_JAOSLT010000001.1"/>
</dbReference>
<dbReference type="PANTHER" id="PTHR30537">
    <property type="entry name" value="HTH-TYPE TRANSCRIPTIONAL REGULATOR"/>
    <property type="match status" value="1"/>
</dbReference>
<dbReference type="GO" id="GO:0043565">
    <property type="term" value="F:sequence-specific DNA binding"/>
    <property type="evidence" value="ECO:0007669"/>
    <property type="project" value="TreeGrafter"/>
</dbReference>
<evidence type="ECO:0000256" key="2">
    <source>
        <dbReference type="ARBA" id="ARBA00023015"/>
    </source>
</evidence>
<gene>
    <name evidence="6" type="ORF">GDH07_06095</name>
</gene>
<sequence>MTVNENLHGQLHRIQTFLAVVDFASYTRAADYLGISKAMASLHIKTLEQVLATPLLTRTTRHIALTETGQDLYDEFKGIVANIDTAFDNVLHGRNRVSGKLRISSTAEYAQAFILPLLPLFTARYPEVRLSYHFNSSLNDLVAEKLDLVIRLGHLVDSGFKGRQLADYGIVLVASPGLQESLAVSRPEELANCPWIGNSNLGGPPGWTFSHPRRGEVQVRVTPGHESNSASAIRAMALGGMGLAVLPEWLVLGDLGEGRLVRVLPDYSLARQPVHVLFPNSPHLPRKSRVFIDFLAEHLGPA</sequence>
<organism evidence="6 7">
    <name type="scientific">Pseudomonas piscis</name>
    <dbReference type="NCBI Taxonomy" id="2614538"/>
    <lineage>
        <taxon>Bacteria</taxon>
        <taxon>Pseudomonadati</taxon>
        <taxon>Pseudomonadota</taxon>
        <taxon>Gammaproteobacteria</taxon>
        <taxon>Pseudomonadales</taxon>
        <taxon>Pseudomonadaceae</taxon>
        <taxon>Pseudomonas</taxon>
    </lineage>
</organism>
<dbReference type="InterPro" id="IPR036390">
    <property type="entry name" value="WH_DNA-bd_sf"/>
</dbReference>
<dbReference type="SUPFAM" id="SSF53850">
    <property type="entry name" value="Periplasmic binding protein-like II"/>
    <property type="match status" value="1"/>
</dbReference>
<dbReference type="InterPro" id="IPR036388">
    <property type="entry name" value="WH-like_DNA-bd_sf"/>
</dbReference>
<dbReference type="Gene3D" id="1.10.10.10">
    <property type="entry name" value="Winged helix-like DNA-binding domain superfamily/Winged helix DNA-binding domain"/>
    <property type="match status" value="1"/>
</dbReference>
<evidence type="ECO:0000259" key="5">
    <source>
        <dbReference type="PROSITE" id="PS50931"/>
    </source>
</evidence>
<dbReference type="Proteomes" id="UP000486534">
    <property type="component" value="Unassembled WGS sequence"/>
</dbReference>
<evidence type="ECO:0000313" key="7">
    <source>
        <dbReference type="Proteomes" id="UP000486534"/>
    </source>
</evidence>
<dbReference type="PANTHER" id="PTHR30537:SF66">
    <property type="entry name" value="IRON-REGULATED VIRULENCE REGULATORY PROTEIN IRGB"/>
    <property type="match status" value="1"/>
</dbReference>
<comment type="caution">
    <text evidence="6">The sequence shown here is derived from an EMBL/GenBank/DDBJ whole genome shotgun (WGS) entry which is preliminary data.</text>
</comment>
<dbReference type="AlphaFoldDB" id="A0A7X1PJS6"/>
<dbReference type="Pfam" id="PF00126">
    <property type="entry name" value="HTH_1"/>
    <property type="match status" value="1"/>
</dbReference>
<dbReference type="InterPro" id="IPR058163">
    <property type="entry name" value="LysR-type_TF_proteobact-type"/>
</dbReference>
<dbReference type="Pfam" id="PF03466">
    <property type="entry name" value="LysR_substrate"/>
    <property type="match status" value="1"/>
</dbReference>
<dbReference type="Gene3D" id="3.40.190.290">
    <property type="match status" value="1"/>
</dbReference>
<protein>
    <submittedName>
        <fullName evidence="6">LysR family transcriptional regulator</fullName>
    </submittedName>
</protein>
<reference evidence="6 7" key="1">
    <citation type="submission" date="2019-10" db="EMBL/GenBank/DDBJ databases">
        <title>Pseudomonas dajingensis sp. nov., isolated from the profound head ulcers of farmed Murray cod (Maccullochella peelii peelii).</title>
        <authorList>
            <person name="Liu Y."/>
        </authorList>
    </citation>
    <scope>NUCLEOTIDE SEQUENCE [LARGE SCALE GENOMIC DNA]</scope>
    <source>
        <strain evidence="6 7">MC042</strain>
    </source>
</reference>
<name>A0A7X1PJS6_9PSED</name>
<proteinExistence type="inferred from homology"/>